<dbReference type="AlphaFoldDB" id="A0A3N4QN06"/>
<dbReference type="GO" id="GO:0031491">
    <property type="term" value="F:nucleosome binding"/>
    <property type="evidence" value="ECO:0007669"/>
    <property type="project" value="TreeGrafter"/>
</dbReference>
<dbReference type="PIRSF" id="PIRSF000103">
    <property type="entry name" value="HIBADH"/>
    <property type="match status" value="1"/>
</dbReference>
<dbReference type="PANTHER" id="PTHR43580:SF2">
    <property type="entry name" value="CYTOKINE-LIKE NUCLEAR FACTOR N-PAC"/>
    <property type="match status" value="1"/>
</dbReference>
<dbReference type="GO" id="GO:0000785">
    <property type="term" value="C:chromatin"/>
    <property type="evidence" value="ECO:0007669"/>
    <property type="project" value="TreeGrafter"/>
</dbReference>
<dbReference type="InterPro" id="IPR006115">
    <property type="entry name" value="6PGDH_NADP-bd"/>
</dbReference>
<dbReference type="GO" id="GO:0003677">
    <property type="term" value="F:DNA binding"/>
    <property type="evidence" value="ECO:0007669"/>
    <property type="project" value="TreeGrafter"/>
</dbReference>
<dbReference type="PANTHER" id="PTHR43580">
    <property type="entry name" value="OXIDOREDUCTASE GLYR1-RELATED"/>
    <property type="match status" value="1"/>
</dbReference>
<dbReference type="Proteomes" id="UP000278351">
    <property type="component" value="Unassembled WGS sequence"/>
</dbReference>
<feature type="domain" description="6-phosphogluconate dehydrogenase NADP-binding" evidence="2">
    <location>
        <begin position="10"/>
        <end position="165"/>
    </location>
</feature>
<evidence type="ECO:0000313" key="4">
    <source>
        <dbReference type="EMBL" id="RPE13084.1"/>
    </source>
</evidence>
<dbReference type="SUPFAM" id="SSF51735">
    <property type="entry name" value="NAD(P)-binding Rossmann-fold domains"/>
    <property type="match status" value="1"/>
</dbReference>
<protein>
    <submittedName>
        <fullName evidence="4">NAD(P)-dependent oxidoreductase</fullName>
    </submittedName>
</protein>
<proteinExistence type="predicted"/>
<dbReference type="OrthoDB" id="9786703at2"/>
<dbReference type="Gene3D" id="1.10.1040.10">
    <property type="entry name" value="N-(1-d-carboxylethyl)-l-norvaline Dehydrogenase, domain 2"/>
    <property type="match status" value="1"/>
</dbReference>
<evidence type="ECO:0000259" key="2">
    <source>
        <dbReference type="Pfam" id="PF03446"/>
    </source>
</evidence>
<evidence type="ECO:0000259" key="3">
    <source>
        <dbReference type="Pfam" id="PF21761"/>
    </source>
</evidence>
<dbReference type="RefSeq" id="WP_123845600.1">
    <property type="nucleotide sequence ID" value="NZ_RPDH01000001.1"/>
</dbReference>
<organism evidence="4 5">
    <name type="scientific">Chitinophaga lutea</name>
    <dbReference type="NCBI Taxonomy" id="2488634"/>
    <lineage>
        <taxon>Bacteria</taxon>
        <taxon>Pseudomonadati</taxon>
        <taxon>Bacteroidota</taxon>
        <taxon>Chitinophagia</taxon>
        <taxon>Chitinophagales</taxon>
        <taxon>Chitinophagaceae</taxon>
        <taxon>Chitinophaga</taxon>
    </lineage>
</organism>
<keyword evidence="1" id="KW-0560">Oxidoreductase</keyword>
<gene>
    <name evidence="4" type="ORF">EGT74_05995</name>
</gene>
<dbReference type="Pfam" id="PF21761">
    <property type="entry name" value="RedAm-like_C"/>
    <property type="match status" value="1"/>
</dbReference>
<dbReference type="Pfam" id="PF03446">
    <property type="entry name" value="NAD_binding_2"/>
    <property type="match status" value="1"/>
</dbReference>
<evidence type="ECO:0000313" key="5">
    <source>
        <dbReference type="Proteomes" id="UP000278351"/>
    </source>
</evidence>
<reference evidence="4 5" key="1">
    <citation type="submission" date="2018-11" db="EMBL/GenBank/DDBJ databases">
        <title>Chitinophaga lutea sp.nov., isolate from arsenic contaminated soil.</title>
        <authorList>
            <person name="Zong Y."/>
        </authorList>
    </citation>
    <scope>NUCLEOTIDE SEQUENCE [LARGE SCALE GENOMIC DNA]</scope>
    <source>
        <strain evidence="4 5">ZY74</strain>
    </source>
</reference>
<dbReference type="Gene3D" id="3.40.50.720">
    <property type="entry name" value="NAD(P)-binding Rossmann-like Domain"/>
    <property type="match status" value="1"/>
</dbReference>
<dbReference type="InterPro" id="IPR036291">
    <property type="entry name" value="NAD(P)-bd_dom_sf"/>
</dbReference>
<keyword evidence="5" id="KW-1185">Reference proteome</keyword>
<accession>A0A3N4QN06</accession>
<name>A0A3N4QN06_9BACT</name>
<dbReference type="InterPro" id="IPR048666">
    <property type="entry name" value="RedAm-like_C"/>
</dbReference>
<dbReference type="GO" id="GO:0140673">
    <property type="term" value="P:transcription elongation-coupled chromatin remodeling"/>
    <property type="evidence" value="ECO:0007669"/>
    <property type="project" value="TreeGrafter"/>
</dbReference>
<comment type="caution">
    <text evidence="4">The sequence shown here is derived from an EMBL/GenBank/DDBJ whole genome shotgun (WGS) entry which is preliminary data.</text>
</comment>
<dbReference type="InterPro" id="IPR013328">
    <property type="entry name" value="6PGD_dom2"/>
</dbReference>
<sequence length="292" mass="31086">MNTNNSKSATVIGLGMMGVTLARLLLQGGYKVTVWNRTPEKAAELVKDGAILAPDAATAIGASPVVVICVYDYAAANEILRNTVTEAALKDRVIIQLTTGHPQEARDAEQWANTIGARYIDGGIQAAPSQMGRPDTPILVSGNETAYAQAEPVLRIFGGNISYLGEQVAAASAMDLATLSSIYGTMLGFFHGVRIMESEHVPVDTFGNIVGGIMPTFGDFIRHEANVINAGDYSITESPMRISVEAVERISQHAYSAGINTAFPDYANPLFKKAKAAGLMEQELAALVKVLR</sequence>
<dbReference type="EMBL" id="RPDH01000001">
    <property type="protein sequence ID" value="RPE13084.1"/>
    <property type="molecule type" value="Genomic_DNA"/>
</dbReference>
<dbReference type="InterPro" id="IPR051265">
    <property type="entry name" value="HIBADH-related_NP60_sf"/>
</dbReference>
<feature type="domain" description="NADPH-dependent reductive aminase-like C-terminal" evidence="3">
    <location>
        <begin position="169"/>
        <end position="292"/>
    </location>
</feature>
<dbReference type="InterPro" id="IPR015815">
    <property type="entry name" value="HIBADH-related"/>
</dbReference>
<dbReference type="GO" id="GO:0016491">
    <property type="term" value="F:oxidoreductase activity"/>
    <property type="evidence" value="ECO:0007669"/>
    <property type="project" value="UniProtKB-KW"/>
</dbReference>
<dbReference type="GO" id="GO:0050661">
    <property type="term" value="F:NADP binding"/>
    <property type="evidence" value="ECO:0007669"/>
    <property type="project" value="InterPro"/>
</dbReference>
<evidence type="ECO:0000256" key="1">
    <source>
        <dbReference type="ARBA" id="ARBA00023002"/>
    </source>
</evidence>